<dbReference type="RefSeq" id="WP_022968354.1">
    <property type="nucleotide sequence ID" value="NZ_ATVD01000001.1"/>
</dbReference>
<evidence type="ECO:0000256" key="8">
    <source>
        <dbReference type="ARBA" id="ARBA00022840"/>
    </source>
</evidence>
<sequence length="160" mass="17807">MPRAYLSLGSNQDAARHLRRAFAELRERFGVVQTSPVYRTAAVGFDGDDFLNAAAIIETDLAPATLDAWLHALEDAHGRRRDVPRFSDRPLDIDIVFYDDLILRGPGHLEIPRPELQHAFVLKPLADLAPDFRDPRSGRSLAQLWAEHPAQASPPVAVPD</sequence>
<evidence type="ECO:0000313" key="14">
    <source>
        <dbReference type="EMBL" id="KFN43490.1"/>
    </source>
</evidence>
<keyword evidence="6" id="KW-0547">Nucleotide-binding</keyword>
<dbReference type="GO" id="GO:0016301">
    <property type="term" value="F:kinase activity"/>
    <property type="evidence" value="ECO:0007669"/>
    <property type="project" value="UniProtKB-KW"/>
</dbReference>
<dbReference type="SUPFAM" id="SSF55083">
    <property type="entry name" value="6-hydroxymethyl-7,8-dihydropterin pyrophosphokinase, HPPK"/>
    <property type="match status" value="1"/>
</dbReference>
<evidence type="ECO:0000313" key="15">
    <source>
        <dbReference type="Proteomes" id="UP000029385"/>
    </source>
</evidence>
<proteinExistence type="inferred from homology"/>
<dbReference type="STRING" id="1121015.GCA_000420545_00702"/>
<keyword evidence="9" id="KW-0289">Folate biosynthesis</keyword>
<evidence type="ECO:0000256" key="4">
    <source>
        <dbReference type="ARBA" id="ARBA00016218"/>
    </source>
</evidence>
<keyword evidence="15" id="KW-1185">Reference proteome</keyword>
<dbReference type="PANTHER" id="PTHR43071">
    <property type="entry name" value="2-AMINO-4-HYDROXY-6-HYDROXYMETHYLDIHYDROPTERIDINE PYROPHOSPHOKINASE"/>
    <property type="match status" value="1"/>
</dbReference>
<dbReference type="EMBL" id="AVCI01000005">
    <property type="protein sequence ID" value="KFN43490.1"/>
    <property type="molecule type" value="Genomic_DNA"/>
</dbReference>
<dbReference type="GO" id="GO:0003848">
    <property type="term" value="F:2-amino-4-hydroxy-6-hydroxymethyldihydropteridine diphosphokinase activity"/>
    <property type="evidence" value="ECO:0007669"/>
    <property type="project" value="UniProtKB-EC"/>
</dbReference>
<evidence type="ECO:0000256" key="11">
    <source>
        <dbReference type="ARBA" id="ARBA00029766"/>
    </source>
</evidence>
<keyword evidence="8" id="KW-0067">ATP-binding</keyword>
<comment type="similarity">
    <text evidence="2">Belongs to the HPPK family.</text>
</comment>
<accession>A0A091BGM2</accession>
<comment type="caution">
    <text evidence="14">The sequence shown here is derived from an EMBL/GenBank/DDBJ whole genome shotgun (WGS) entry which is preliminary data.</text>
</comment>
<comment type="pathway">
    <text evidence="1">Cofactor biosynthesis; tetrahydrofolate biosynthesis; 2-amino-4-hydroxy-6-hydroxymethyl-7,8-dihydropteridine diphosphate from 7,8-dihydroneopterin triphosphate: step 4/4.</text>
</comment>
<dbReference type="Pfam" id="PF01288">
    <property type="entry name" value="HPPK"/>
    <property type="match status" value="1"/>
</dbReference>
<dbReference type="Proteomes" id="UP000029385">
    <property type="component" value="Unassembled WGS sequence"/>
</dbReference>
<protein>
    <recommendedName>
        <fullName evidence="4">2-amino-4-hydroxy-6-hydroxymethyldihydropteridine pyrophosphokinase</fullName>
        <ecNumber evidence="3">2.7.6.3</ecNumber>
    </recommendedName>
    <alternativeName>
        <fullName evidence="11">6-hydroxymethyl-7,8-dihydropterin pyrophosphokinase</fullName>
    </alternativeName>
    <alternativeName>
        <fullName evidence="12">7,8-dihydro-6-hydroxymethylpterin-pyrophosphokinase</fullName>
    </alternativeName>
</protein>
<dbReference type="GO" id="GO:0005524">
    <property type="term" value="F:ATP binding"/>
    <property type="evidence" value="ECO:0007669"/>
    <property type="project" value="UniProtKB-KW"/>
</dbReference>
<feature type="domain" description="7,8-dihydro-6-hydroxymethylpterin-pyrophosphokinase" evidence="13">
    <location>
        <begin position="5"/>
        <end position="130"/>
    </location>
</feature>
<organism evidence="14 15">
    <name type="scientific">Arenimonas oryziterrae DSM 21050 = YC6267</name>
    <dbReference type="NCBI Taxonomy" id="1121015"/>
    <lineage>
        <taxon>Bacteria</taxon>
        <taxon>Pseudomonadati</taxon>
        <taxon>Pseudomonadota</taxon>
        <taxon>Gammaproteobacteria</taxon>
        <taxon>Lysobacterales</taxon>
        <taxon>Lysobacteraceae</taxon>
        <taxon>Arenimonas</taxon>
    </lineage>
</organism>
<dbReference type="GO" id="GO:0046656">
    <property type="term" value="P:folic acid biosynthetic process"/>
    <property type="evidence" value="ECO:0007669"/>
    <property type="project" value="UniProtKB-KW"/>
</dbReference>
<evidence type="ECO:0000259" key="13">
    <source>
        <dbReference type="Pfam" id="PF01288"/>
    </source>
</evidence>
<dbReference type="InterPro" id="IPR035907">
    <property type="entry name" value="Hppk_sf"/>
</dbReference>
<keyword evidence="5" id="KW-0808">Transferase</keyword>
<evidence type="ECO:0000256" key="6">
    <source>
        <dbReference type="ARBA" id="ARBA00022741"/>
    </source>
</evidence>
<dbReference type="GO" id="GO:0046654">
    <property type="term" value="P:tetrahydrofolate biosynthetic process"/>
    <property type="evidence" value="ECO:0007669"/>
    <property type="project" value="UniProtKB-UniPathway"/>
</dbReference>
<dbReference type="AlphaFoldDB" id="A0A091BGM2"/>
<evidence type="ECO:0000256" key="10">
    <source>
        <dbReference type="ARBA" id="ARBA00029409"/>
    </source>
</evidence>
<name>A0A091BGM2_9GAMM</name>
<dbReference type="NCBIfam" id="TIGR01498">
    <property type="entry name" value="folK"/>
    <property type="match status" value="1"/>
</dbReference>
<evidence type="ECO:0000256" key="9">
    <source>
        <dbReference type="ARBA" id="ARBA00022909"/>
    </source>
</evidence>
<dbReference type="EC" id="2.7.6.3" evidence="3"/>
<comment type="function">
    <text evidence="10">Catalyzes the transfer of pyrophosphate from adenosine triphosphate (ATP) to 6-hydroxymethyl-7,8-dihydropterin, an enzymatic step in folate biosynthesis pathway.</text>
</comment>
<dbReference type="UniPathway" id="UPA00077">
    <property type="reaction ID" value="UER00155"/>
</dbReference>
<dbReference type="PATRIC" id="fig|1121015.4.peg.1378"/>
<dbReference type="OrthoDB" id="9790168at2"/>
<dbReference type="PANTHER" id="PTHR43071:SF1">
    <property type="entry name" value="2-AMINO-4-HYDROXY-6-HYDROXYMETHYLDIHYDROPTERIDINE PYROPHOSPHOKINASE"/>
    <property type="match status" value="1"/>
</dbReference>
<evidence type="ECO:0000256" key="12">
    <source>
        <dbReference type="ARBA" id="ARBA00033413"/>
    </source>
</evidence>
<evidence type="ECO:0000256" key="7">
    <source>
        <dbReference type="ARBA" id="ARBA00022777"/>
    </source>
</evidence>
<evidence type="ECO:0000256" key="3">
    <source>
        <dbReference type="ARBA" id="ARBA00013253"/>
    </source>
</evidence>
<reference evidence="14 15" key="1">
    <citation type="submission" date="2013-09" db="EMBL/GenBank/DDBJ databases">
        <title>Genome sequencing of Arenimonas oryziterrae.</title>
        <authorList>
            <person name="Chen F."/>
            <person name="Wang G."/>
        </authorList>
    </citation>
    <scope>NUCLEOTIDE SEQUENCE [LARGE SCALE GENOMIC DNA]</scope>
    <source>
        <strain evidence="14 15">YC6267</strain>
    </source>
</reference>
<dbReference type="InterPro" id="IPR000550">
    <property type="entry name" value="Hppk"/>
</dbReference>
<evidence type="ECO:0000256" key="1">
    <source>
        <dbReference type="ARBA" id="ARBA00005051"/>
    </source>
</evidence>
<keyword evidence="7" id="KW-0418">Kinase</keyword>
<evidence type="ECO:0000256" key="5">
    <source>
        <dbReference type="ARBA" id="ARBA00022679"/>
    </source>
</evidence>
<dbReference type="eggNOG" id="COG0801">
    <property type="taxonomic scope" value="Bacteria"/>
</dbReference>
<gene>
    <name evidence="14" type="ORF">N789_09450</name>
</gene>
<dbReference type="Gene3D" id="3.30.70.560">
    <property type="entry name" value="7,8-Dihydro-6-hydroxymethylpterin-pyrophosphokinase HPPK"/>
    <property type="match status" value="1"/>
</dbReference>
<evidence type="ECO:0000256" key="2">
    <source>
        <dbReference type="ARBA" id="ARBA00005810"/>
    </source>
</evidence>